<dbReference type="EMBL" id="MU857628">
    <property type="protein sequence ID" value="KAK4249122.1"/>
    <property type="molecule type" value="Genomic_DNA"/>
</dbReference>
<gene>
    <name evidence="1" type="ORF">C7999DRAFT_30491</name>
</gene>
<keyword evidence="2" id="KW-1185">Reference proteome</keyword>
<reference evidence="1" key="1">
    <citation type="journal article" date="2023" name="Mol. Phylogenet. Evol.">
        <title>Genome-scale phylogeny and comparative genomics of the fungal order Sordariales.</title>
        <authorList>
            <person name="Hensen N."/>
            <person name="Bonometti L."/>
            <person name="Westerberg I."/>
            <person name="Brannstrom I.O."/>
            <person name="Guillou S."/>
            <person name="Cros-Aarteil S."/>
            <person name="Calhoun S."/>
            <person name="Haridas S."/>
            <person name="Kuo A."/>
            <person name="Mondo S."/>
            <person name="Pangilinan J."/>
            <person name="Riley R."/>
            <person name="LaButti K."/>
            <person name="Andreopoulos B."/>
            <person name="Lipzen A."/>
            <person name="Chen C."/>
            <person name="Yan M."/>
            <person name="Daum C."/>
            <person name="Ng V."/>
            <person name="Clum A."/>
            <person name="Steindorff A."/>
            <person name="Ohm R.A."/>
            <person name="Martin F."/>
            <person name="Silar P."/>
            <person name="Natvig D.O."/>
            <person name="Lalanne C."/>
            <person name="Gautier V."/>
            <person name="Ament-Velasquez S.L."/>
            <person name="Kruys A."/>
            <person name="Hutchinson M.I."/>
            <person name="Powell A.J."/>
            <person name="Barry K."/>
            <person name="Miller A.N."/>
            <person name="Grigoriev I.V."/>
            <person name="Debuchy R."/>
            <person name="Gladieux P."/>
            <person name="Hiltunen Thoren M."/>
            <person name="Johannesson H."/>
        </authorList>
    </citation>
    <scope>NUCLEOTIDE SEQUENCE</scope>
    <source>
        <strain evidence="1">CBS 359.72</strain>
    </source>
</reference>
<evidence type="ECO:0000313" key="1">
    <source>
        <dbReference type="EMBL" id="KAK4249122.1"/>
    </source>
</evidence>
<protein>
    <submittedName>
        <fullName evidence="1">Uncharacterized protein</fullName>
    </submittedName>
</protein>
<reference evidence="1" key="2">
    <citation type="submission" date="2023-05" db="EMBL/GenBank/DDBJ databases">
        <authorList>
            <consortium name="Lawrence Berkeley National Laboratory"/>
            <person name="Steindorff A."/>
            <person name="Hensen N."/>
            <person name="Bonometti L."/>
            <person name="Westerberg I."/>
            <person name="Brannstrom I.O."/>
            <person name="Guillou S."/>
            <person name="Cros-Aarteil S."/>
            <person name="Calhoun S."/>
            <person name="Haridas S."/>
            <person name="Kuo A."/>
            <person name="Mondo S."/>
            <person name="Pangilinan J."/>
            <person name="Riley R."/>
            <person name="Labutti K."/>
            <person name="Andreopoulos B."/>
            <person name="Lipzen A."/>
            <person name="Chen C."/>
            <person name="Yanf M."/>
            <person name="Daum C."/>
            <person name="Ng V."/>
            <person name="Clum A."/>
            <person name="Ohm R."/>
            <person name="Martin F."/>
            <person name="Silar P."/>
            <person name="Natvig D."/>
            <person name="Lalanne C."/>
            <person name="Gautier V."/>
            <person name="Ament-Velasquez S.L."/>
            <person name="Kruys A."/>
            <person name="Hutchinson M.I."/>
            <person name="Powell A.J."/>
            <person name="Barry K."/>
            <person name="Miller A.N."/>
            <person name="Grigoriev I.V."/>
            <person name="Debuchy R."/>
            <person name="Gladieux P."/>
            <person name="Thoren M.H."/>
            <person name="Johannesson H."/>
        </authorList>
    </citation>
    <scope>NUCLEOTIDE SEQUENCE</scope>
    <source>
        <strain evidence="1">CBS 359.72</strain>
    </source>
</reference>
<proteinExistence type="predicted"/>
<name>A0AAN7HKP5_9PEZI</name>
<dbReference type="Proteomes" id="UP001303647">
    <property type="component" value="Unassembled WGS sequence"/>
</dbReference>
<dbReference type="AlphaFoldDB" id="A0AAN7HKP5"/>
<evidence type="ECO:0000313" key="2">
    <source>
        <dbReference type="Proteomes" id="UP001303647"/>
    </source>
</evidence>
<accession>A0AAN7HKP5</accession>
<sequence length="195" mass="21964">MDTIAGATNPSGTQVDDPSLRTITLGVPEDIAIDAPVPEVRATAEERFKDFDINSVTHVVIQVTVPRQTEIFRYIGYQYDWDWPGPFWHFLGKIVDKTLFDNKAELRELNFVALGRREFIAYTTSMWTAAVEAEKAAGMAKLPTLSAIEVNFKKPQPGQPLEMIWAPARGLITAKIRHWNESSDDDEPYIPEGKD</sequence>
<comment type="caution">
    <text evidence="1">The sequence shown here is derived from an EMBL/GenBank/DDBJ whole genome shotgun (WGS) entry which is preliminary data.</text>
</comment>
<organism evidence="1 2">
    <name type="scientific">Corynascus novoguineensis</name>
    <dbReference type="NCBI Taxonomy" id="1126955"/>
    <lineage>
        <taxon>Eukaryota</taxon>
        <taxon>Fungi</taxon>
        <taxon>Dikarya</taxon>
        <taxon>Ascomycota</taxon>
        <taxon>Pezizomycotina</taxon>
        <taxon>Sordariomycetes</taxon>
        <taxon>Sordariomycetidae</taxon>
        <taxon>Sordariales</taxon>
        <taxon>Chaetomiaceae</taxon>
        <taxon>Corynascus</taxon>
    </lineage>
</organism>